<dbReference type="Proteomes" id="UP000464675">
    <property type="component" value="Chromosome"/>
</dbReference>
<dbReference type="Pfam" id="PF17863">
    <property type="entry name" value="AAA_lid_2"/>
    <property type="match status" value="1"/>
</dbReference>
<accession>A0A6P1TAP0</accession>
<evidence type="ECO:0000256" key="2">
    <source>
        <dbReference type="ARBA" id="ARBA00022840"/>
    </source>
</evidence>
<dbReference type="PIRSF" id="PIRSF002849">
    <property type="entry name" value="AAA_ATPase_chaperone_MoxR_prd"/>
    <property type="match status" value="1"/>
</dbReference>
<dbReference type="InterPro" id="IPR050764">
    <property type="entry name" value="CbbQ/NirQ/NorQ/GpvN"/>
</dbReference>
<dbReference type="SUPFAM" id="SSF52540">
    <property type="entry name" value="P-loop containing nucleoside triphosphate hydrolases"/>
    <property type="match status" value="1"/>
</dbReference>
<protein>
    <submittedName>
        <fullName evidence="6">AAA domain-containing protein</fullName>
    </submittedName>
    <submittedName>
        <fullName evidence="5">MoxR-like ATPase</fullName>
        <ecNumber evidence="5">3.6.3.-</ecNumber>
    </submittedName>
</protein>
<proteinExistence type="inferred from homology"/>
<dbReference type="InterPro" id="IPR003593">
    <property type="entry name" value="AAA+_ATPase"/>
</dbReference>
<keyword evidence="1" id="KW-0547">Nucleotide-binding</keyword>
<dbReference type="Gene3D" id="3.40.50.300">
    <property type="entry name" value="P-loop containing nucleotide triphosphate hydrolases"/>
    <property type="match status" value="1"/>
</dbReference>
<comment type="similarity">
    <text evidence="3">Belongs to the MoxR family.</text>
</comment>
<keyword evidence="2" id="KW-0067">ATP-binding</keyword>
<dbReference type="AlphaFoldDB" id="A0A6P1TAP0"/>
<dbReference type="FunFam" id="3.40.50.300:FF:000640">
    <property type="entry name" value="MoxR family ATPase"/>
    <property type="match status" value="1"/>
</dbReference>
<dbReference type="EC" id="3.6.3.-" evidence="5"/>
<evidence type="ECO:0000256" key="3">
    <source>
        <dbReference type="ARBA" id="ARBA00061607"/>
    </source>
</evidence>
<dbReference type="InterPro" id="IPR011703">
    <property type="entry name" value="ATPase_AAA-3"/>
</dbReference>
<dbReference type="RefSeq" id="WP_161857050.1">
    <property type="nucleotide sequence ID" value="NZ_CP047491.1"/>
</dbReference>
<dbReference type="GO" id="GO:0005524">
    <property type="term" value="F:ATP binding"/>
    <property type="evidence" value="ECO:0007669"/>
    <property type="project" value="UniProtKB-KW"/>
</dbReference>
<dbReference type="PANTHER" id="PTHR42759">
    <property type="entry name" value="MOXR FAMILY PROTEIN"/>
    <property type="match status" value="1"/>
</dbReference>
<dbReference type="CDD" id="cd00009">
    <property type="entry name" value="AAA"/>
    <property type="match status" value="1"/>
</dbReference>
<gene>
    <name evidence="6" type="ORF">GTQ55_01065</name>
    <name evidence="5" type="ORF">HNQ53_001766</name>
</gene>
<dbReference type="OrthoDB" id="9808397at2"/>
<dbReference type="InterPro" id="IPR027417">
    <property type="entry name" value="P-loop_NTPase"/>
</dbReference>
<dbReference type="Pfam" id="PF07726">
    <property type="entry name" value="AAA_3"/>
    <property type="match status" value="1"/>
</dbReference>
<dbReference type="EMBL" id="CP047491">
    <property type="protein sequence ID" value="QHQ37712.1"/>
    <property type="molecule type" value="Genomic_DNA"/>
</dbReference>
<keyword evidence="5" id="KW-0378">Hydrolase</keyword>
<evidence type="ECO:0000313" key="7">
    <source>
        <dbReference type="Proteomes" id="UP000464675"/>
    </source>
</evidence>
<keyword evidence="7" id="KW-1185">Reference proteome</keyword>
<evidence type="ECO:0000256" key="1">
    <source>
        <dbReference type="ARBA" id="ARBA00022741"/>
    </source>
</evidence>
<reference evidence="6 7" key="1">
    <citation type="submission" date="2020-01" db="EMBL/GenBank/DDBJ databases">
        <title>The possibility of degradation of plastic by Microbulbifer hydrolyticus IRE-31.</title>
        <authorList>
            <person name="Liu L."/>
        </authorList>
    </citation>
    <scope>NUCLEOTIDE SEQUENCE [LARGE SCALE GENOMIC DNA]</scope>
    <source>
        <strain evidence="6 7">IRE-31</strain>
    </source>
</reference>
<evidence type="ECO:0000313" key="8">
    <source>
        <dbReference type="Proteomes" id="UP000563601"/>
    </source>
</evidence>
<evidence type="ECO:0000313" key="5">
    <source>
        <dbReference type="EMBL" id="MBB5211548.1"/>
    </source>
</evidence>
<dbReference type="SMART" id="SM00382">
    <property type="entry name" value="AAA"/>
    <property type="match status" value="1"/>
</dbReference>
<reference evidence="5 8" key="2">
    <citation type="submission" date="2020-08" db="EMBL/GenBank/DDBJ databases">
        <title>Genomic Encyclopedia of Type Strains, Phase IV (KMG-IV): sequencing the most valuable type-strain genomes for metagenomic binning, comparative biology and taxonomic classification.</title>
        <authorList>
            <person name="Goeker M."/>
        </authorList>
    </citation>
    <scope>NUCLEOTIDE SEQUENCE [LARGE SCALE GENOMIC DNA]</scope>
    <source>
        <strain evidence="5 8">DSM 11525</strain>
    </source>
</reference>
<dbReference type="Proteomes" id="UP000563601">
    <property type="component" value="Unassembled WGS sequence"/>
</dbReference>
<dbReference type="PANTHER" id="PTHR42759:SF1">
    <property type="entry name" value="MAGNESIUM-CHELATASE SUBUNIT CHLD"/>
    <property type="match status" value="1"/>
</dbReference>
<feature type="domain" description="AAA+ ATPase" evidence="4">
    <location>
        <begin position="58"/>
        <end position="199"/>
    </location>
</feature>
<dbReference type="Gene3D" id="1.10.8.80">
    <property type="entry name" value="Magnesium chelatase subunit I, C-Terminal domain"/>
    <property type="match status" value="1"/>
</dbReference>
<dbReference type="GO" id="GO:0016887">
    <property type="term" value="F:ATP hydrolysis activity"/>
    <property type="evidence" value="ECO:0007669"/>
    <property type="project" value="InterPro"/>
</dbReference>
<name>A0A6P1TAP0_9GAMM</name>
<dbReference type="InterPro" id="IPR041628">
    <property type="entry name" value="ChlI/MoxR_AAA_lid"/>
</dbReference>
<evidence type="ECO:0000313" key="6">
    <source>
        <dbReference type="EMBL" id="QHQ37712.1"/>
    </source>
</evidence>
<organism evidence="5 8">
    <name type="scientific">Microbulbifer hydrolyticus</name>
    <dbReference type="NCBI Taxonomy" id="48074"/>
    <lineage>
        <taxon>Bacteria</taxon>
        <taxon>Pseudomonadati</taxon>
        <taxon>Pseudomonadota</taxon>
        <taxon>Gammaproteobacteria</taxon>
        <taxon>Cellvibrionales</taxon>
        <taxon>Microbulbiferaceae</taxon>
        <taxon>Microbulbifer</taxon>
    </lineage>
</organism>
<evidence type="ECO:0000259" key="4">
    <source>
        <dbReference type="SMART" id="SM00382"/>
    </source>
</evidence>
<dbReference type="EMBL" id="JACHHR010000002">
    <property type="protein sequence ID" value="MBB5211548.1"/>
    <property type="molecule type" value="Genomic_DNA"/>
</dbReference>
<sequence length="339" mass="37170">MSDSTLDQNPVNHADTEVQADTRWQQASARVHQLRQRINQVVIGQQAVVDQVLIALLAGGHVLLEGVPGLGKTLLVRSLARGFGGDFRRIQFTPDLMPADVTGHAIYHMAESRFEVRRGPVFTNLLLADEINRAPAKTQAALLEVMQEHQVTIDGETHATPRPFMVLATQNPVEQEGTYPLPEAELDRFLLKVLIDFPSQQAEEQLAAAASGGHIEKTLRDSVQAVFDAGELQQLQTLVPQIQVDQQVLGYAVRLVRATRESSQLRRSAGPRASIGLILAARAHALLEGREFVLPDDIKAMAIPVMRHRVAVSPDMEIDGETADSVLAQIIESVEAPRL</sequence>